<dbReference type="RefSeq" id="XP_001562878.1">
    <property type="nucleotide sequence ID" value="XM_001562828.1"/>
</dbReference>
<name>A0A3P3YZW3_LEIBR</name>
<reference evidence="6 7" key="1">
    <citation type="submission" date="2018-09" db="EMBL/GenBank/DDBJ databases">
        <authorList>
            <person name="Peiro R."/>
            <person name="Begona"/>
            <person name="Cbmso G."/>
            <person name="Lopez M."/>
            <person name="Gonzalez S."/>
        </authorList>
    </citation>
    <scope>NUCLEOTIDE SEQUENCE [LARGE SCALE GENOMIC DNA]</scope>
</reference>
<dbReference type="GO" id="GO:0005885">
    <property type="term" value="C:Arp2/3 protein complex"/>
    <property type="evidence" value="ECO:0007669"/>
    <property type="project" value="InterPro"/>
</dbReference>
<dbReference type="VEuPathDB" id="TriTrypDB:LbrM.10.1100"/>
<dbReference type="InterPro" id="IPR034666">
    <property type="entry name" value="ARPC2/4"/>
</dbReference>
<dbReference type="EMBL" id="LS997609">
    <property type="protein sequence ID" value="SYZ63519.1"/>
    <property type="molecule type" value="Genomic_DNA"/>
</dbReference>
<proteinExistence type="predicted"/>
<dbReference type="Proteomes" id="UP000319462">
    <property type="component" value="Chromosome 10"/>
</dbReference>
<keyword evidence="2" id="KW-0963">Cytoplasm</keyword>
<accession>A0A3P3YZW3</accession>
<dbReference type="GO" id="GO:0003779">
    <property type="term" value="F:actin binding"/>
    <property type="evidence" value="ECO:0007669"/>
    <property type="project" value="UniProtKB-KW"/>
</dbReference>
<keyword evidence="3" id="KW-0009">Actin-binding</keyword>
<sequence>MKDATRLPNTSPYPALMAALKLFEGEHNTMGKSYPALSHRLHTFGDCVYELASLPEGKTNESPDEAPSKPPLSHTTAVPLTEAEALRNNSGNEVKSAGTCVPSGEADIVSSAAKKARHIPASTSYPPISIRFVHPIPYAQLDQYHNLVHALSTALHQVAPHCTYGLPSPGHTEAAPAAAASLSSVGLCIPTDVTPQERCAAAVFASELSLRALQPVVEGLLQRSCATTQQETLLLLPRTAKAMKAAAPQSVIDSDLMFSAAALFITATPTPVQPASPDTNLSVQTAPPLFYAGTVSLTVCISTDNKGDAALIRRYLKAFAEVEKAPVLLIVRESAEPPPGIGVAAGSALKADHSYVWWCTFVLAPHEMASAAPLVRALRWARELRPTVLFHVNQERMALHERLRQKLSAYAAHFFLLTESR</sequence>
<gene>
    <name evidence="6" type="ORF">LBRM2904_10.1470</name>
</gene>
<protein>
    <submittedName>
        <fullName evidence="6">ARP2/3_complex_subunit</fullName>
    </submittedName>
</protein>
<dbReference type="KEGG" id="lbz:LBRM_10_1100"/>
<feature type="region of interest" description="Disordered" evidence="5">
    <location>
        <begin position="56"/>
        <end position="75"/>
    </location>
</feature>
<dbReference type="GO" id="GO:0034314">
    <property type="term" value="P:Arp2/3 complex-mediated actin nucleation"/>
    <property type="evidence" value="ECO:0007669"/>
    <property type="project" value="InterPro"/>
</dbReference>
<evidence type="ECO:0000256" key="3">
    <source>
        <dbReference type="ARBA" id="ARBA00023203"/>
    </source>
</evidence>
<keyword evidence="4" id="KW-0206">Cytoskeleton</keyword>
<comment type="subcellular location">
    <subcellularLocation>
        <location evidence="1">Cytoplasm</location>
        <location evidence="1">Cytoskeleton</location>
    </subcellularLocation>
</comment>
<evidence type="ECO:0000256" key="2">
    <source>
        <dbReference type="ARBA" id="ARBA00022490"/>
    </source>
</evidence>
<evidence type="ECO:0000256" key="5">
    <source>
        <dbReference type="SAM" id="MobiDB-lite"/>
    </source>
</evidence>
<evidence type="ECO:0000256" key="1">
    <source>
        <dbReference type="ARBA" id="ARBA00004245"/>
    </source>
</evidence>
<dbReference type="SUPFAM" id="SSF69645">
    <property type="entry name" value="Arp2/3 complex subunits"/>
    <property type="match status" value="1"/>
</dbReference>
<dbReference type="GO" id="GO:0030041">
    <property type="term" value="P:actin filament polymerization"/>
    <property type="evidence" value="ECO:0007669"/>
    <property type="project" value="InterPro"/>
</dbReference>
<evidence type="ECO:0000256" key="4">
    <source>
        <dbReference type="ARBA" id="ARBA00023212"/>
    </source>
</evidence>
<organism evidence="6 7">
    <name type="scientific">Leishmania braziliensis MHOM/BR/75/M2904</name>
    <dbReference type="NCBI Taxonomy" id="420245"/>
    <lineage>
        <taxon>Eukaryota</taxon>
        <taxon>Discoba</taxon>
        <taxon>Euglenozoa</taxon>
        <taxon>Kinetoplastea</taxon>
        <taxon>Metakinetoplastina</taxon>
        <taxon>Trypanosomatida</taxon>
        <taxon>Trypanosomatidae</taxon>
        <taxon>Leishmaniinae</taxon>
        <taxon>Leishmania</taxon>
        <taxon>Leishmania braziliensis species complex</taxon>
    </lineage>
</organism>
<dbReference type="AlphaFoldDB" id="A0A3P3YZW3"/>
<evidence type="ECO:0000313" key="6">
    <source>
        <dbReference type="EMBL" id="SYZ63519.1"/>
    </source>
</evidence>
<evidence type="ECO:0000313" key="7">
    <source>
        <dbReference type="Proteomes" id="UP000319462"/>
    </source>
</evidence>